<name>A0A3M0KMU8_HIRRU</name>
<sequence>MNKLKFDYTFLPLLYKYLTDLEISYICCIGLGSEIRRRLTYESIKGLKNPELAEDQLKMSVLHRNLEGKEKGGNQERSFQKRWEKGDIKKDLCYQSQNLSGGH</sequence>
<gene>
    <name evidence="1" type="ORF">DUI87_09024</name>
</gene>
<evidence type="ECO:0000313" key="1">
    <source>
        <dbReference type="EMBL" id="RMC13941.1"/>
    </source>
</evidence>
<reference evidence="1 2" key="1">
    <citation type="submission" date="2018-07" db="EMBL/GenBank/DDBJ databases">
        <title>A high quality draft genome assembly of the barn swallow (H. rustica rustica).</title>
        <authorList>
            <person name="Formenti G."/>
            <person name="Chiara M."/>
            <person name="Poveda L."/>
            <person name="Francoijs K.-J."/>
            <person name="Bonisoli-Alquati A."/>
            <person name="Canova L."/>
            <person name="Gianfranceschi L."/>
            <person name="Horner D.S."/>
            <person name="Saino N."/>
        </authorList>
    </citation>
    <scope>NUCLEOTIDE SEQUENCE [LARGE SCALE GENOMIC DNA]</scope>
    <source>
        <strain evidence="1">Chelidonia</strain>
        <tissue evidence="1">Blood</tissue>
    </source>
</reference>
<proteinExistence type="predicted"/>
<dbReference type="Proteomes" id="UP000269221">
    <property type="component" value="Unassembled WGS sequence"/>
</dbReference>
<dbReference type="AlphaFoldDB" id="A0A3M0KMU8"/>
<comment type="caution">
    <text evidence="1">The sequence shown here is derived from an EMBL/GenBank/DDBJ whole genome shotgun (WGS) entry which is preliminary data.</text>
</comment>
<accession>A0A3M0KMU8</accession>
<keyword evidence="2" id="KW-1185">Reference proteome</keyword>
<evidence type="ECO:0000313" key="2">
    <source>
        <dbReference type="Proteomes" id="UP000269221"/>
    </source>
</evidence>
<organism evidence="1 2">
    <name type="scientific">Hirundo rustica rustica</name>
    <dbReference type="NCBI Taxonomy" id="333673"/>
    <lineage>
        <taxon>Eukaryota</taxon>
        <taxon>Metazoa</taxon>
        <taxon>Chordata</taxon>
        <taxon>Craniata</taxon>
        <taxon>Vertebrata</taxon>
        <taxon>Euteleostomi</taxon>
        <taxon>Archelosauria</taxon>
        <taxon>Archosauria</taxon>
        <taxon>Dinosauria</taxon>
        <taxon>Saurischia</taxon>
        <taxon>Theropoda</taxon>
        <taxon>Coelurosauria</taxon>
        <taxon>Aves</taxon>
        <taxon>Neognathae</taxon>
        <taxon>Neoaves</taxon>
        <taxon>Telluraves</taxon>
        <taxon>Australaves</taxon>
        <taxon>Passeriformes</taxon>
        <taxon>Sylvioidea</taxon>
        <taxon>Hirundinidae</taxon>
        <taxon>Hirundo</taxon>
    </lineage>
</organism>
<protein>
    <submittedName>
        <fullName evidence="1">Uncharacterized protein</fullName>
    </submittedName>
</protein>
<dbReference type="EMBL" id="QRBI01000105">
    <property type="protein sequence ID" value="RMC13941.1"/>
    <property type="molecule type" value="Genomic_DNA"/>
</dbReference>